<dbReference type="Proteomes" id="UP000221165">
    <property type="component" value="Unassembled WGS sequence"/>
</dbReference>
<keyword evidence="3" id="KW-1185">Reference proteome</keyword>
<feature type="compositionally biased region" description="Low complexity" evidence="1">
    <location>
        <begin position="221"/>
        <end position="232"/>
    </location>
</feature>
<dbReference type="AlphaFoldDB" id="A0A2C6KYE7"/>
<reference evidence="2 3" key="1">
    <citation type="journal article" date="2017" name="Int. J. Parasitol.">
        <title>The genome of the protozoan parasite Cystoisospora suis and a reverse vaccinology approach to identify vaccine candidates.</title>
        <authorList>
            <person name="Palmieri N."/>
            <person name="Shrestha A."/>
            <person name="Ruttkowski B."/>
            <person name="Beck T."/>
            <person name="Vogl C."/>
            <person name="Tomley F."/>
            <person name="Blake D.P."/>
            <person name="Joachim A."/>
        </authorList>
    </citation>
    <scope>NUCLEOTIDE SEQUENCE [LARGE SCALE GENOMIC DNA]</scope>
    <source>
        <strain evidence="2 3">Wien I</strain>
    </source>
</reference>
<feature type="region of interest" description="Disordered" evidence="1">
    <location>
        <begin position="188"/>
        <end position="232"/>
    </location>
</feature>
<evidence type="ECO:0000313" key="3">
    <source>
        <dbReference type="Proteomes" id="UP000221165"/>
    </source>
</evidence>
<gene>
    <name evidence="2" type="ORF">CSUI_005327</name>
</gene>
<accession>A0A2C6KYE7</accession>
<dbReference type="VEuPathDB" id="ToxoDB:CSUI_005327"/>
<proteinExistence type="predicted"/>
<name>A0A2C6KYE7_9APIC</name>
<comment type="caution">
    <text evidence="2">The sequence shown here is derived from an EMBL/GenBank/DDBJ whole genome shotgun (WGS) entry which is preliminary data.</text>
</comment>
<dbReference type="GeneID" id="94428714"/>
<dbReference type="EMBL" id="MIGC01002573">
    <property type="protein sequence ID" value="PHJ20843.1"/>
    <property type="molecule type" value="Genomic_DNA"/>
</dbReference>
<protein>
    <submittedName>
        <fullName evidence="2">Bax inhibitor related</fullName>
    </submittedName>
</protein>
<sequence length="560" mass="64209">MAPPCLIDRDSVVDTSGGIDESIQRRLHPNFYKHRAGDAAQRGSCLHDLYRSHVDRTSILYPPPYLSSSSSSSSNEPGESTLIQRTGFAWKRSNASTLDLTDGRATGRRHNVPPVPQFRENSRAFFGNVSPQISQPSSVVYKSYPLEPVPPARSFRRHHIISDPVYFDSIAPSGIGRVKREGGNACRVLASHQSNRRSPEVGRMRRRNRSCCSEEMRKRSLSSSSSPSSSSFSCYASYPSSSSFLSLCPRREESESSSCSSRGVVPLPMPYWGKYDVYPPLHASSINRIRPFCQLGFHDSFPLYCDLPCEKKKNKMIGRRDRRDEELLLRPYPSLRNPYSAPSFSPLSSSSSFISDLGFSSPSLDRYEEKRRRAKRLGEGSSRLPESEVSFLCKHHRGRHLHLIDLFSPILPQEENEKGREELRSSLISLQYDEKEANEIHRRPRGCLGVHTPLCHEAHATLRRVDRNEESRPQPSELDEFPQLTRNPTSLWWSHFDQYKKNFSAKREEADRQDDRLRRSRTIDETRDWIFLNGRKGKTRSSEALMNDRQLYFSDRSRLY</sequence>
<evidence type="ECO:0000313" key="2">
    <source>
        <dbReference type="EMBL" id="PHJ20843.1"/>
    </source>
</evidence>
<dbReference type="OrthoDB" id="329262at2759"/>
<evidence type="ECO:0000256" key="1">
    <source>
        <dbReference type="SAM" id="MobiDB-lite"/>
    </source>
</evidence>
<organism evidence="2 3">
    <name type="scientific">Cystoisospora suis</name>
    <dbReference type="NCBI Taxonomy" id="483139"/>
    <lineage>
        <taxon>Eukaryota</taxon>
        <taxon>Sar</taxon>
        <taxon>Alveolata</taxon>
        <taxon>Apicomplexa</taxon>
        <taxon>Conoidasida</taxon>
        <taxon>Coccidia</taxon>
        <taxon>Eucoccidiorida</taxon>
        <taxon>Eimeriorina</taxon>
        <taxon>Sarcocystidae</taxon>
        <taxon>Cystoisospora</taxon>
    </lineage>
</organism>
<dbReference type="RefSeq" id="XP_067922528.1">
    <property type="nucleotide sequence ID" value="XM_068065503.1"/>
</dbReference>